<dbReference type="NCBIfam" id="NF041112">
    <property type="entry name" value="chap_CsgH_alph"/>
    <property type="match status" value="1"/>
</dbReference>
<sequence>MNTLILLAALSSQITFKTSQQENMTTIIPQVTLTEPCNCQVQIVSEREGQGGQSSSRQQNTLFIPANQTIDLMRLSLNIDAGDTVKIVVTITDGKSLHLSQQWSPAEKSL</sequence>
<dbReference type="OrthoDB" id="6629380at2"/>
<dbReference type="Proteomes" id="UP000290875">
    <property type="component" value="Unassembled WGS sequence"/>
</dbReference>
<dbReference type="RefSeq" id="WP_032666989.1">
    <property type="nucleotide sequence ID" value="NZ_JAWDAX010000014.1"/>
</dbReference>
<organism evidence="7 9">
    <name type="scientific">Enterobacter cloacae</name>
    <dbReference type="NCBI Taxonomy" id="550"/>
    <lineage>
        <taxon>Bacteria</taxon>
        <taxon>Pseudomonadati</taxon>
        <taxon>Pseudomonadota</taxon>
        <taxon>Gammaproteobacteria</taxon>
        <taxon>Enterobacterales</taxon>
        <taxon>Enterobacteriaceae</taxon>
        <taxon>Enterobacter</taxon>
        <taxon>Enterobacter cloacae complex</taxon>
    </lineage>
</organism>
<accession>A0A2T4Y0P6</accession>
<evidence type="ECO:0000313" key="9">
    <source>
        <dbReference type="Proteomes" id="UP000241614"/>
    </source>
</evidence>
<comment type="similarity">
    <text evidence="2">Belongs to the CsgC/AgfC family.</text>
</comment>
<evidence type="ECO:0000313" key="10">
    <source>
        <dbReference type="Proteomes" id="UP000290875"/>
    </source>
</evidence>
<dbReference type="InterPro" id="IPR047726">
    <property type="entry name" value="CsgH_dom"/>
</dbReference>
<dbReference type="InterPro" id="IPR053722">
    <property type="entry name" value="Curli_assembly_CsgC/AgfC"/>
</dbReference>
<reference evidence="8 10" key="2">
    <citation type="submission" date="2018-06" db="EMBL/GenBank/DDBJ databases">
        <title>Carbapenemase-producing Enterobacteriaceae present in wastewater treatment plant effluent and nearby surface waters in the US.</title>
        <authorList>
            <person name="Mathys D.A."/>
            <person name="Mollenkopf D.F."/>
            <person name="Feicht S.M."/>
            <person name="Adams R.J."/>
            <person name="Albers A.L."/>
            <person name="Grooters S.V."/>
            <person name="Stuever D.M."/>
            <person name="Daniels J.B."/>
            <person name="Wittum T.E."/>
        </authorList>
    </citation>
    <scope>NUCLEOTIDE SEQUENCE [LARGE SCALE GENOMIC DNA]</scope>
    <source>
        <strain evidence="8 10">GEO_4_Eff_A</strain>
    </source>
</reference>
<evidence type="ECO:0000256" key="4">
    <source>
        <dbReference type="ARBA" id="ARBA00022729"/>
    </source>
</evidence>
<comment type="caution">
    <text evidence="7">The sequence shown here is derived from an EMBL/GenBank/DDBJ whole genome shotgun (WGS) entry which is preliminary data.</text>
</comment>
<keyword evidence="4" id="KW-0732">Signal</keyword>
<dbReference type="AlphaFoldDB" id="A0A2T4Y0P6"/>
<dbReference type="InterPro" id="IPR014491">
    <property type="entry name" value="Curli_production_prot_CsgC"/>
</dbReference>
<keyword evidence="5" id="KW-0574">Periplasm</keyword>
<proteinExistence type="inferred from homology"/>
<dbReference type="Gene3D" id="2.60.40.2420">
    <property type="match status" value="1"/>
</dbReference>
<dbReference type="GO" id="GO:0042597">
    <property type="term" value="C:periplasmic space"/>
    <property type="evidence" value="ECO:0007669"/>
    <property type="project" value="UniProtKB-SubCell"/>
</dbReference>
<dbReference type="NCBIfam" id="NF007507">
    <property type="entry name" value="PRK10102.1"/>
    <property type="match status" value="1"/>
</dbReference>
<evidence type="ECO:0000313" key="8">
    <source>
        <dbReference type="EMBL" id="RXW27057.1"/>
    </source>
</evidence>
<evidence type="ECO:0000256" key="2">
    <source>
        <dbReference type="ARBA" id="ARBA00006329"/>
    </source>
</evidence>
<comment type="subcellular location">
    <subcellularLocation>
        <location evidence="1">Periplasm</location>
    </subcellularLocation>
</comment>
<evidence type="ECO:0000256" key="6">
    <source>
        <dbReference type="ARBA" id="ARBA00023186"/>
    </source>
</evidence>
<dbReference type="EMBL" id="PZPP01000012">
    <property type="protein sequence ID" value="PTM35741.1"/>
    <property type="molecule type" value="Genomic_DNA"/>
</dbReference>
<keyword evidence="6" id="KW-0143">Chaperone</keyword>
<protein>
    <recommendedName>
        <fullName evidence="3">Curli assembly protein CsgC</fullName>
    </recommendedName>
</protein>
<evidence type="ECO:0000256" key="1">
    <source>
        <dbReference type="ARBA" id="ARBA00004418"/>
    </source>
</evidence>
<reference evidence="7 9" key="1">
    <citation type="submission" date="2018-04" db="EMBL/GenBank/DDBJ databases">
        <title>Genome sequencing reveals highly heavy metal resistance and biotechnology application of the novel Enterobacter cloacae amazonensis isolated from wastewater river in Manaus - Amazonas.</title>
        <authorList>
            <person name="Astolfi M.C.T."/>
            <person name="Carvalho E.B.D.S."/>
            <person name="Lacerda L.B."/>
            <person name="Pinto M.V."/>
            <person name="Nogueira V.B."/>
            <person name="Barros A.M."/>
            <person name="Astolfi-Filho S."/>
        </authorList>
    </citation>
    <scope>NUCLEOTIDE SEQUENCE [LARGE SCALE GENOMIC DNA]</scope>
    <source>
        <strain evidence="9">amazonensis</strain>
        <strain evidence="7">Amazonensis</strain>
    </source>
</reference>
<name>A0A2T4Y0P6_ENTCL</name>
<evidence type="ECO:0000256" key="5">
    <source>
        <dbReference type="ARBA" id="ARBA00022764"/>
    </source>
</evidence>
<evidence type="ECO:0000256" key="3">
    <source>
        <dbReference type="ARBA" id="ARBA00017442"/>
    </source>
</evidence>
<evidence type="ECO:0000313" key="7">
    <source>
        <dbReference type="EMBL" id="PTM35741.1"/>
    </source>
</evidence>
<gene>
    <name evidence="7" type="ORF">DA103_11015</name>
    <name evidence="8" type="ORF">DM877_20790</name>
</gene>
<dbReference type="Pfam" id="PF10610">
    <property type="entry name" value="Tafi-CsgC"/>
    <property type="match status" value="1"/>
</dbReference>
<dbReference type="Proteomes" id="UP000241614">
    <property type="component" value="Unassembled WGS sequence"/>
</dbReference>
<dbReference type="EMBL" id="QJSL01000023">
    <property type="protein sequence ID" value="RXW27057.1"/>
    <property type="molecule type" value="Genomic_DNA"/>
</dbReference>